<feature type="region of interest" description="Disordered" evidence="1">
    <location>
        <begin position="43"/>
        <end position="74"/>
    </location>
</feature>
<organism evidence="3 4">
    <name type="scientific">Pieris brassicae</name>
    <name type="common">White butterfly</name>
    <name type="synonym">Large white butterfly</name>
    <dbReference type="NCBI Taxonomy" id="7116"/>
    <lineage>
        <taxon>Eukaryota</taxon>
        <taxon>Metazoa</taxon>
        <taxon>Ecdysozoa</taxon>
        <taxon>Arthropoda</taxon>
        <taxon>Hexapoda</taxon>
        <taxon>Insecta</taxon>
        <taxon>Pterygota</taxon>
        <taxon>Neoptera</taxon>
        <taxon>Endopterygota</taxon>
        <taxon>Lepidoptera</taxon>
        <taxon>Glossata</taxon>
        <taxon>Ditrysia</taxon>
        <taxon>Papilionoidea</taxon>
        <taxon>Pieridae</taxon>
        <taxon>Pierinae</taxon>
        <taxon>Pieris</taxon>
    </lineage>
</organism>
<evidence type="ECO:0000313" key="3">
    <source>
        <dbReference type="EMBL" id="CAH4033449.1"/>
    </source>
</evidence>
<dbReference type="Proteomes" id="UP001152562">
    <property type="component" value="Unassembled WGS sequence"/>
</dbReference>
<sequence>MNSPVVITFAVLLIASIVQSRPYKLRDELNSNGLESQALRSKRNSFTFEESHSSQSSSSSSHYRKFSSSGSVPNTLVFVGFGKNNENHIHV</sequence>
<gene>
    <name evidence="3" type="ORF">PIBRA_LOCUS9733</name>
</gene>
<reference evidence="3" key="1">
    <citation type="submission" date="2022-05" db="EMBL/GenBank/DDBJ databases">
        <authorList>
            <person name="Okamura Y."/>
        </authorList>
    </citation>
    <scope>NUCLEOTIDE SEQUENCE</scope>
</reference>
<protein>
    <submittedName>
        <fullName evidence="3">Uncharacterized protein</fullName>
    </submittedName>
</protein>
<name>A0A9P0XG71_PIEBR</name>
<keyword evidence="2" id="KW-0732">Signal</keyword>
<comment type="caution">
    <text evidence="3">The sequence shown here is derived from an EMBL/GenBank/DDBJ whole genome shotgun (WGS) entry which is preliminary data.</text>
</comment>
<accession>A0A9P0XG71</accession>
<feature type="signal peptide" evidence="2">
    <location>
        <begin position="1"/>
        <end position="20"/>
    </location>
</feature>
<feature type="compositionally biased region" description="Low complexity" evidence="1">
    <location>
        <begin position="53"/>
        <end position="71"/>
    </location>
</feature>
<dbReference type="AlphaFoldDB" id="A0A9P0XG71"/>
<evidence type="ECO:0000256" key="1">
    <source>
        <dbReference type="SAM" id="MobiDB-lite"/>
    </source>
</evidence>
<keyword evidence="4" id="KW-1185">Reference proteome</keyword>
<proteinExistence type="predicted"/>
<evidence type="ECO:0000313" key="4">
    <source>
        <dbReference type="Proteomes" id="UP001152562"/>
    </source>
</evidence>
<evidence type="ECO:0000256" key="2">
    <source>
        <dbReference type="SAM" id="SignalP"/>
    </source>
</evidence>
<dbReference type="EMBL" id="CALOZG010000029">
    <property type="protein sequence ID" value="CAH4033449.1"/>
    <property type="molecule type" value="Genomic_DNA"/>
</dbReference>
<feature type="chain" id="PRO_5040179978" evidence="2">
    <location>
        <begin position="21"/>
        <end position="91"/>
    </location>
</feature>